<dbReference type="InterPro" id="IPR011042">
    <property type="entry name" value="6-blade_b-propeller_TolB-like"/>
</dbReference>
<gene>
    <name evidence="1" type="ORF">S01H1_36868</name>
</gene>
<protein>
    <recommendedName>
        <fullName evidence="2">6-bladed beta-propeller</fullName>
    </recommendedName>
</protein>
<dbReference type="AlphaFoldDB" id="X0UQB1"/>
<name>X0UQB1_9ZZZZ</name>
<evidence type="ECO:0008006" key="2">
    <source>
        <dbReference type="Google" id="ProtNLM"/>
    </source>
</evidence>
<dbReference type="Pfam" id="PF17170">
    <property type="entry name" value="DUF5128"/>
    <property type="match status" value="1"/>
</dbReference>
<sequence>MSKKFFFIKVFIILAISLFAQTRNPGTPLRGTWDFQMKEIWKSEQAGDDVFGEIRSINAAKDGRVYILDSKNFKIYIFSKEGKYISHFGKKGEGPGEIRNLRMGAQLFVTKTSGIVTERGRIHYFSLNGTYKKTVTFSSHLTPRAFVSDDVFISAPLISPDRRNQTKKIILYNAVDQTEKVISEYKTF</sequence>
<reference evidence="1" key="1">
    <citation type="journal article" date="2014" name="Front. Microbiol.">
        <title>High frequency of phylogenetically diverse reductive dehalogenase-homologous genes in deep subseafloor sedimentary metagenomes.</title>
        <authorList>
            <person name="Kawai M."/>
            <person name="Futagami T."/>
            <person name="Toyoda A."/>
            <person name="Takaki Y."/>
            <person name="Nishi S."/>
            <person name="Hori S."/>
            <person name="Arai W."/>
            <person name="Tsubouchi T."/>
            <person name="Morono Y."/>
            <person name="Uchiyama I."/>
            <person name="Ito T."/>
            <person name="Fujiyama A."/>
            <person name="Inagaki F."/>
            <person name="Takami H."/>
        </authorList>
    </citation>
    <scope>NUCLEOTIDE SEQUENCE</scope>
    <source>
        <strain evidence="1">Expedition CK06-06</strain>
    </source>
</reference>
<dbReference type="SUPFAM" id="SSF63829">
    <property type="entry name" value="Calcium-dependent phosphotriesterase"/>
    <property type="match status" value="1"/>
</dbReference>
<evidence type="ECO:0000313" key="1">
    <source>
        <dbReference type="EMBL" id="GAG07999.1"/>
    </source>
</evidence>
<organism evidence="1">
    <name type="scientific">marine sediment metagenome</name>
    <dbReference type="NCBI Taxonomy" id="412755"/>
    <lineage>
        <taxon>unclassified sequences</taxon>
        <taxon>metagenomes</taxon>
        <taxon>ecological metagenomes</taxon>
    </lineage>
</organism>
<accession>X0UQB1</accession>
<proteinExistence type="predicted"/>
<feature type="non-terminal residue" evidence="1">
    <location>
        <position position="188"/>
    </location>
</feature>
<comment type="caution">
    <text evidence="1">The sequence shown here is derived from an EMBL/GenBank/DDBJ whole genome shotgun (WGS) entry which is preliminary data.</text>
</comment>
<dbReference type="EMBL" id="BARS01023134">
    <property type="protein sequence ID" value="GAG07999.1"/>
    <property type="molecule type" value="Genomic_DNA"/>
</dbReference>
<dbReference type="Gene3D" id="2.120.10.30">
    <property type="entry name" value="TolB, C-terminal domain"/>
    <property type="match status" value="1"/>
</dbReference>